<keyword evidence="2" id="KW-1133">Transmembrane helix</keyword>
<evidence type="ECO:0000313" key="5">
    <source>
        <dbReference type="Proteomes" id="UP001139502"/>
    </source>
</evidence>
<name>A0A9X2HCL1_9MICC</name>
<feature type="compositionally biased region" description="Basic and acidic residues" evidence="1">
    <location>
        <begin position="372"/>
        <end position="389"/>
    </location>
</feature>
<keyword evidence="2" id="KW-0472">Membrane</keyword>
<evidence type="ECO:0000256" key="2">
    <source>
        <dbReference type="SAM" id="Phobius"/>
    </source>
</evidence>
<dbReference type="InterPro" id="IPR036397">
    <property type="entry name" value="RNaseH_sf"/>
</dbReference>
<dbReference type="Gene3D" id="3.40.50.10190">
    <property type="entry name" value="BRCT domain"/>
    <property type="match status" value="1"/>
</dbReference>
<organism evidence="4 5">
    <name type="scientific">Rothia santali</name>
    <dbReference type="NCBI Taxonomy" id="2949643"/>
    <lineage>
        <taxon>Bacteria</taxon>
        <taxon>Bacillati</taxon>
        <taxon>Actinomycetota</taxon>
        <taxon>Actinomycetes</taxon>
        <taxon>Micrococcales</taxon>
        <taxon>Micrococcaceae</taxon>
        <taxon>Rothia</taxon>
    </lineage>
</organism>
<protein>
    <submittedName>
        <fullName evidence="4">Exonuclease domain-containing protein</fullName>
    </submittedName>
</protein>
<dbReference type="SMART" id="SM00479">
    <property type="entry name" value="EXOIII"/>
    <property type="match status" value="1"/>
</dbReference>
<feature type="domain" description="Exonuclease" evidence="3">
    <location>
        <begin position="7"/>
        <end position="174"/>
    </location>
</feature>
<dbReference type="AlphaFoldDB" id="A0A9X2HCL1"/>
<dbReference type="CDD" id="cd17748">
    <property type="entry name" value="BRCT_DNA_ligase_like"/>
    <property type="match status" value="1"/>
</dbReference>
<sequence>MTPPGLDFVAIDFETANADPASVCQVGVAKVLGGRVVEVDSWLVVPPTGVAAFDPRNVGIHGIKPKDVLRSGIQWLESARRLERLRGGLPYVAHNAAFDRGVLEAACRMSDVEIPACRWEDTLKISREYLDSPNHKLPTVAQHLGLPRFMHHDAAADAQTCALVAIRIAELAGAGDVDALWPAGSSAGGAQARWFDRASKAKASELPQPAADAHPGHPLFGHRVVITGEVPGMTRWEVFEAIAAGGGTPQKGVTLKTTLLVVADRLELAGDYDPSAGGGKERKAHEYQGRGKPIRFIGRSDFEEHLEWAPDDAGEAAAPAVSPGDEAPVQEERPPEEAPALDASPSGEASVAGEMPREEAPTAAAPSPGPAIDHRPAVDHRPVTDRPDAPSEAPSPSRDGISSRPVHGGTPASTPAPAPHADRGGGAQRVLRKILGWVLLVLSSLVTVLYLIALVVGLVQDPPAPAIMIGVLGVSLVMLLVPAGLIWLGEYLVWGRDRRRRRRERRAMGAENG</sequence>
<accession>A0A9X2HCL1</accession>
<keyword evidence="4" id="KW-0378">Hydrolase</keyword>
<keyword evidence="2" id="KW-0812">Transmembrane</keyword>
<dbReference type="SUPFAM" id="SSF52113">
    <property type="entry name" value="BRCT domain"/>
    <property type="match status" value="1"/>
</dbReference>
<dbReference type="CDD" id="cd06130">
    <property type="entry name" value="DNA_pol_III_epsilon_like"/>
    <property type="match status" value="1"/>
</dbReference>
<dbReference type="GO" id="GO:0003676">
    <property type="term" value="F:nucleic acid binding"/>
    <property type="evidence" value="ECO:0007669"/>
    <property type="project" value="InterPro"/>
</dbReference>
<dbReference type="SUPFAM" id="SSF53098">
    <property type="entry name" value="Ribonuclease H-like"/>
    <property type="match status" value="1"/>
</dbReference>
<dbReference type="InterPro" id="IPR036420">
    <property type="entry name" value="BRCT_dom_sf"/>
</dbReference>
<feature type="region of interest" description="Disordered" evidence="1">
    <location>
        <begin position="270"/>
        <end position="292"/>
    </location>
</feature>
<dbReference type="Proteomes" id="UP001139502">
    <property type="component" value="Unassembled WGS sequence"/>
</dbReference>
<keyword evidence="4" id="KW-0540">Nuclease</keyword>
<gene>
    <name evidence="4" type="ORF">NBM05_12885</name>
</gene>
<dbReference type="Pfam" id="PF00929">
    <property type="entry name" value="RNase_T"/>
    <property type="match status" value="1"/>
</dbReference>
<reference evidence="4" key="1">
    <citation type="submission" date="2022-06" db="EMBL/GenBank/DDBJ databases">
        <title>Rothia sp. isolated from sandalwood seedling.</title>
        <authorList>
            <person name="Tuikhar N."/>
            <person name="Kirdat K."/>
            <person name="Thorat V."/>
            <person name="Swetha P."/>
            <person name="Padma S."/>
            <person name="Sundararaj R."/>
            <person name="Yadav A."/>
        </authorList>
    </citation>
    <scope>NUCLEOTIDE SEQUENCE</scope>
    <source>
        <strain evidence="4">AR01</strain>
    </source>
</reference>
<dbReference type="GO" id="GO:0005829">
    <property type="term" value="C:cytosol"/>
    <property type="evidence" value="ECO:0007669"/>
    <property type="project" value="TreeGrafter"/>
</dbReference>
<feature type="transmembrane region" description="Helical" evidence="2">
    <location>
        <begin position="434"/>
        <end position="460"/>
    </location>
</feature>
<keyword evidence="5" id="KW-1185">Reference proteome</keyword>
<feature type="compositionally biased region" description="Basic and acidic residues" evidence="1">
    <location>
        <begin position="279"/>
        <end position="289"/>
    </location>
</feature>
<feature type="region of interest" description="Disordered" evidence="1">
    <location>
        <begin position="313"/>
        <end position="424"/>
    </location>
</feature>
<dbReference type="InterPro" id="IPR013520">
    <property type="entry name" value="Ribonucl_H"/>
</dbReference>
<dbReference type="EMBL" id="JANAFB010000040">
    <property type="protein sequence ID" value="MCP3426876.1"/>
    <property type="molecule type" value="Genomic_DNA"/>
</dbReference>
<dbReference type="Gene3D" id="3.30.420.10">
    <property type="entry name" value="Ribonuclease H-like superfamily/Ribonuclease H"/>
    <property type="match status" value="1"/>
</dbReference>
<keyword evidence="4" id="KW-0269">Exonuclease</keyword>
<dbReference type="GO" id="GO:0008408">
    <property type="term" value="F:3'-5' exonuclease activity"/>
    <property type="evidence" value="ECO:0007669"/>
    <property type="project" value="TreeGrafter"/>
</dbReference>
<evidence type="ECO:0000259" key="3">
    <source>
        <dbReference type="SMART" id="SM00479"/>
    </source>
</evidence>
<evidence type="ECO:0000313" key="4">
    <source>
        <dbReference type="EMBL" id="MCP3426876.1"/>
    </source>
</evidence>
<evidence type="ECO:0000256" key="1">
    <source>
        <dbReference type="SAM" id="MobiDB-lite"/>
    </source>
</evidence>
<proteinExistence type="predicted"/>
<dbReference type="RefSeq" id="WP_254168188.1">
    <property type="nucleotide sequence ID" value="NZ_JANAFB010000040.1"/>
</dbReference>
<dbReference type="PANTHER" id="PTHR30231:SF42">
    <property type="entry name" value="EXONUCLEASE"/>
    <property type="match status" value="1"/>
</dbReference>
<feature type="transmembrane region" description="Helical" evidence="2">
    <location>
        <begin position="466"/>
        <end position="493"/>
    </location>
</feature>
<dbReference type="PANTHER" id="PTHR30231">
    <property type="entry name" value="DNA POLYMERASE III SUBUNIT EPSILON"/>
    <property type="match status" value="1"/>
</dbReference>
<comment type="caution">
    <text evidence="4">The sequence shown here is derived from an EMBL/GenBank/DDBJ whole genome shotgun (WGS) entry which is preliminary data.</text>
</comment>
<dbReference type="InterPro" id="IPR012337">
    <property type="entry name" value="RNaseH-like_sf"/>
</dbReference>